<protein>
    <submittedName>
        <fullName evidence="1">Uncharacterized protein</fullName>
    </submittedName>
</protein>
<evidence type="ECO:0000313" key="2">
    <source>
        <dbReference type="Proteomes" id="UP000265180"/>
    </source>
</evidence>
<reference evidence="1" key="3">
    <citation type="submission" date="2025-08" db="UniProtKB">
        <authorList>
            <consortium name="Ensembl"/>
        </authorList>
    </citation>
    <scope>IDENTIFICATION</scope>
    <source>
        <strain evidence="1">HNI</strain>
    </source>
</reference>
<accession>A0A3P9LXN1</accession>
<organism evidence="1 2">
    <name type="scientific">Oryzias latipes</name>
    <name type="common">Japanese rice fish</name>
    <name type="synonym">Japanese killifish</name>
    <dbReference type="NCBI Taxonomy" id="8090"/>
    <lineage>
        <taxon>Eukaryota</taxon>
        <taxon>Metazoa</taxon>
        <taxon>Chordata</taxon>
        <taxon>Craniata</taxon>
        <taxon>Vertebrata</taxon>
        <taxon>Euteleostomi</taxon>
        <taxon>Actinopterygii</taxon>
        <taxon>Neopterygii</taxon>
        <taxon>Teleostei</taxon>
        <taxon>Neoteleostei</taxon>
        <taxon>Acanthomorphata</taxon>
        <taxon>Ovalentaria</taxon>
        <taxon>Atherinomorphae</taxon>
        <taxon>Beloniformes</taxon>
        <taxon>Adrianichthyidae</taxon>
        <taxon>Oryziinae</taxon>
        <taxon>Oryzias</taxon>
    </lineage>
</organism>
<name>A0A3P9LXN1_ORYLA</name>
<dbReference type="Ensembl" id="ENSORLT00020004477.1">
    <property type="protein sequence ID" value="ENSORLP00020025420.1"/>
    <property type="gene ID" value="ENSORLG00020007346.1"/>
</dbReference>
<reference key="1">
    <citation type="journal article" date="2007" name="Nature">
        <title>The medaka draft genome and insights into vertebrate genome evolution.</title>
        <authorList>
            <person name="Kasahara M."/>
            <person name="Naruse K."/>
            <person name="Sasaki S."/>
            <person name="Nakatani Y."/>
            <person name="Qu W."/>
            <person name="Ahsan B."/>
            <person name="Yamada T."/>
            <person name="Nagayasu Y."/>
            <person name="Doi K."/>
            <person name="Kasai Y."/>
            <person name="Jindo T."/>
            <person name="Kobayashi D."/>
            <person name="Shimada A."/>
            <person name="Toyoda A."/>
            <person name="Kuroki Y."/>
            <person name="Fujiyama A."/>
            <person name="Sasaki T."/>
            <person name="Shimizu A."/>
            <person name="Asakawa S."/>
            <person name="Shimizu N."/>
            <person name="Hashimoto S."/>
            <person name="Yang J."/>
            <person name="Lee Y."/>
            <person name="Matsushima K."/>
            <person name="Sugano S."/>
            <person name="Sakaizumi M."/>
            <person name="Narita T."/>
            <person name="Ohishi K."/>
            <person name="Haga S."/>
            <person name="Ohta F."/>
            <person name="Nomoto H."/>
            <person name="Nogata K."/>
            <person name="Morishita T."/>
            <person name="Endo T."/>
            <person name="Shin-I T."/>
            <person name="Takeda H."/>
            <person name="Morishita S."/>
            <person name="Kohara Y."/>
        </authorList>
    </citation>
    <scope>NUCLEOTIDE SEQUENCE [LARGE SCALE GENOMIC DNA]</scope>
    <source>
        <strain>Hd-rR</strain>
    </source>
</reference>
<dbReference type="AlphaFoldDB" id="A0A3P9LXN1"/>
<reference evidence="1" key="4">
    <citation type="submission" date="2025-09" db="UniProtKB">
        <authorList>
            <consortium name="Ensembl"/>
        </authorList>
    </citation>
    <scope>IDENTIFICATION</scope>
    <source>
        <strain evidence="1">HNI</strain>
    </source>
</reference>
<proteinExistence type="predicted"/>
<dbReference type="PANTHER" id="PTHR33488:SF2">
    <property type="entry name" value="EARLY ENDOSOME ANTIGEN 1-LIKE"/>
    <property type="match status" value="1"/>
</dbReference>
<reference evidence="1 2" key="2">
    <citation type="submission" date="2017-04" db="EMBL/GenBank/DDBJ databases">
        <title>CpG methylation of centromeres and impact of large insertions on vertebrate speciation.</title>
        <authorList>
            <person name="Ichikawa K."/>
            <person name="Yoshimura J."/>
            <person name="Morishita S."/>
        </authorList>
    </citation>
    <scope>NUCLEOTIDE SEQUENCE</scope>
    <source>
        <strain evidence="1 2">HNI</strain>
    </source>
</reference>
<evidence type="ECO:0000313" key="1">
    <source>
        <dbReference type="Ensembl" id="ENSORLP00020025420.1"/>
    </source>
</evidence>
<dbReference type="PANTHER" id="PTHR33488">
    <property type="entry name" value="ZGC:162509"/>
    <property type="match status" value="1"/>
</dbReference>
<dbReference type="Proteomes" id="UP000265180">
    <property type="component" value="Chromosome 19"/>
</dbReference>
<sequence>MIGCSKCILGMRDALREIMLINANWEEYLTPAPLSIAIMGELLVFISSESFGACLMQVCNSGWQAFNMAHKNMDQIRIHTASVPDYMKDAVKILFQGNDEMIEKLLPNKLKSIGPIADKCVKLADGVKKKYNVICLIQELLEACVNAKHISKDDLEEIRIVNIIWKAMPTWVAGYRKFQSAINSIPALLPNALGNAGQQSASQRAAENASFCIEQSREQLKPSEEENDKANECMERNQRELTEILEDMQISNIKEIDFKTAIKMLVTGMDAMGRVKEQWEKMVRFFQMVADFANKTSLEKTMKTFGLTAEDVQRLSHNSKLFTKNLLYNQAFQASNITSLVHMISGTYCEVSNKYLMDGVSSLGKLMSMDKDKPEFLQERKKVQYFCLEAENNILELVPKNKKEFKEIVQALMNISDLSRFF</sequence>